<accession>A0A370AS32</accession>
<dbReference type="SFLD" id="SFLDG00033">
    <property type="entry name" value="mannonate_dehydratase"/>
    <property type="match status" value="1"/>
</dbReference>
<evidence type="ECO:0000313" key="2">
    <source>
        <dbReference type="EMBL" id="RDG30939.1"/>
    </source>
</evidence>
<dbReference type="GO" id="GO:0000287">
    <property type="term" value="F:magnesium ion binding"/>
    <property type="evidence" value="ECO:0007669"/>
    <property type="project" value="UniProtKB-ARBA"/>
</dbReference>
<dbReference type="Gene3D" id="3.30.390.10">
    <property type="entry name" value="Enolase-like, N-terminal domain"/>
    <property type="match status" value="1"/>
</dbReference>
<proteinExistence type="predicted"/>
<dbReference type="OrthoDB" id="9802699at2"/>
<evidence type="ECO:0000313" key="3">
    <source>
        <dbReference type="Proteomes" id="UP000253741"/>
    </source>
</evidence>
<keyword evidence="3" id="KW-1185">Reference proteome</keyword>
<sequence>MNKIERVEVFVASPGRTFVTLRITTSDGVTGHGDATLNGRELAVASYLRDHLVPLLIGRDPARIEDMWQYLYRGAYWRRGPVTMTAIAAVDTALWDIKGKVAGLPVYQLLGGRSRDGVLVYSHASGTDVPSLLDDVDRFLDLGYQAVRAQAAVPDVGGSYGVRKGKVYEPAATSLPDEQPWDTEAYLRFAPTYLEAVRERFGFGFHLLHDVHHRLTPIEAARFGKRVEESRLFWMEDPTPAENQEAFRLIRQHTTTPIAVGEVLTSIWDVQHLITEQLIDYVRTTVVHAGGITHLRRIFDLAALYQVRTGSHGATDLSPVSLAAAVHVDITVPNFGIQEYMGHADETAEVFRSGVTFADGMLHPSEEPGLDVSYDEKAAERFPYQARYLPVARRLDGSVHDW</sequence>
<organism evidence="2 3">
    <name type="scientific">Streptomyces corynorhini</name>
    <dbReference type="NCBI Taxonomy" id="2282652"/>
    <lineage>
        <taxon>Bacteria</taxon>
        <taxon>Bacillati</taxon>
        <taxon>Actinomycetota</taxon>
        <taxon>Actinomycetes</taxon>
        <taxon>Kitasatosporales</taxon>
        <taxon>Streptomycetaceae</taxon>
        <taxon>Streptomyces</taxon>
    </lineage>
</organism>
<dbReference type="RefSeq" id="WP_114627647.1">
    <property type="nucleotide sequence ID" value="NZ_QQNA01000416.1"/>
</dbReference>
<dbReference type="SFLD" id="SFLDS00001">
    <property type="entry name" value="Enolase"/>
    <property type="match status" value="1"/>
</dbReference>
<dbReference type="PROSITE" id="PS00908">
    <property type="entry name" value="MR_MLE_1"/>
    <property type="match status" value="1"/>
</dbReference>
<dbReference type="InterPro" id="IPR029065">
    <property type="entry name" value="Enolase_C-like"/>
</dbReference>
<dbReference type="Pfam" id="PF02746">
    <property type="entry name" value="MR_MLE_N"/>
    <property type="match status" value="1"/>
</dbReference>
<gene>
    <name evidence="2" type="ORF">DVH02_33780</name>
</gene>
<dbReference type="InterPro" id="IPR034589">
    <property type="entry name" value="D-mannonate_dehydratase-like"/>
</dbReference>
<dbReference type="GO" id="GO:0016052">
    <property type="term" value="P:carbohydrate catabolic process"/>
    <property type="evidence" value="ECO:0007669"/>
    <property type="project" value="UniProtKB-ARBA"/>
</dbReference>
<feature type="domain" description="Mandelate racemase/muconate lactonizing enzyme C-terminal" evidence="1">
    <location>
        <begin position="129"/>
        <end position="257"/>
    </location>
</feature>
<evidence type="ECO:0000259" key="1">
    <source>
        <dbReference type="SMART" id="SM00922"/>
    </source>
</evidence>
<reference evidence="2 3" key="1">
    <citation type="submission" date="2018-07" db="EMBL/GenBank/DDBJ databases">
        <title>Streptomyces species from bats.</title>
        <authorList>
            <person name="Dunlap C."/>
        </authorList>
    </citation>
    <scope>NUCLEOTIDE SEQUENCE [LARGE SCALE GENOMIC DNA]</scope>
    <source>
        <strain evidence="2 3">AC230</strain>
    </source>
</reference>
<dbReference type="InterPro" id="IPR034593">
    <property type="entry name" value="DgoD-like"/>
</dbReference>
<dbReference type="Gene3D" id="3.20.20.120">
    <property type="entry name" value="Enolase-like C-terminal domain"/>
    <property type="match status" value="1"/>
</dbReference>
<dbReference type="SUPFAM" id="SSF54826">
    <property type="entry name" value="Enolase N-terminal domain-like"/>
    <property type="match status" value="1"/>
</dbReference>
<dbReference type="AlphaFoldDB" id="A0A370AS32"/>
<dbReference type="SMART" id="SM00922">
    <property type="entry name" value="MR_MLE"/>
    <property type="match status" value="1"/>
</dbReference>
<dbReference type="NCBIfam" id="NF043051">
    <property type="entry name" value="ManoateDhtManD"/>
    <property type="match status" value="1"/>
</dbReference>
<dbReference type="NCBIfam" id="NF011654">
    <property type="entry name" value="PRK15072.1"/>
    <property type="match status" value="1"/>
</dbReference>
<dbReference type="EMBL" id="QQNA01000416">
    <property type="protein sequence ID" value="RDG30939.1"/>
    <property type="molecule type" value="Genomic_DNA"/>
</dbReference>
<dbReference type="InterPro" id="IPR013341">
    <property type="entry name" value="Mandelate_racemase_N_dom"/>
</dbReference>
<dbReference type="InterPro" id="IPR018110">
    <property type="entry name" value="Mandel_Rmase/mucon_lact_enz_CS"/>
</dbReference>
<dbReference type="PROSITE" id="PS00909">
    <property type="entry name" value="MR_MLE_2"/>
    <property type="match status" value="1"/>
</dbReference>
<dbReference type="CDD" id="cd03322">
    <property type="entry name" value="RspA"/>
    <property type="match status" value="1"/>
</dbReference>
<dbReference type="Proteomes" id="UP000253741">
    <property type="component" value="Unassembled WGS sequence"/>
</dbReference>
<dbReference type="Pfam" id="PF13378">
    <property type="entry name" value="MR_MLE_C"/>
    <property type="match status" value="1"/>
</dbReference>
<dbReference type="GO" id="GO:0009063">
    <property type="term" value="P:amino acid catabolic process"/>
    <property type="evidence" value="ECO:0007669"/>
    <property type="project" value="InterPro"/>
</dbReference>
<dbReference type="InterPro" id="IPR036849">
    <property type="entry name" value="Enolase-like_C_sf"/>
</dbReference>
<dbReference type="GO" id="GO:0008927">
    <property type="term" value="F:mannonate dehydratase activity"/>
    <property type="evidence" value="ECO:0007669"/>
    <property type="project" value="UniProtKB-ARBA"/>
</dbReference>
<name>A0A370AS32_9ACTN</name>
<dbReference type="SUPFAM" id="SSF51604">
    <property type="entry name" value="Enolase C-terminal domain-like"/>
    <property type="match status" value="1"/>
</dbReference>
<dbReference type="InterPro" id="IPR013342">
    <property type="entry name" value="Mandelate_racemase_C"/>
</dbReference>
<dbReference type="InterPro" id="IPR029017">
    <property type="entry name" value="Enolase-like_N"/>
</dbReference>
<comment type="caution">
    <text evidence="2">The sequence shown here is derived from an EMBL/GenBank/DDBJ whole genome shotgun (WGS) entry which is preliminary data.</text>
</comment>
<dbReference type="PANTHER" id="PTHR48080">
    <property type="entry name" value="D-GALACTONATE DEHYDRATASE-RELATED"/>
    <property type="match status" value="1"/>
</dbReference>
<dbReference type="PANTHER" id="PTHR48080:SF6">
    <property type="entry name" value="STARVATION-SENSING PROTEIN RSPA"/>
    <property type="match status" value="1"/>
</dbReference>
<protein>
    <submittedName>
        <fullName evidence="2">D-galactonate dehydratase family protein</fullName>
    </submittedName>
</protein>